<keyword evidence="3" id="KW-1185">Reference proteome</keyword>
<proteinExistence type="predicted"/>
<dbReference type="GO" id="GO:0016740">
    <property type="term" value="F:transferase activity"/>
    <property type="evidence" value="ECO:0007669"/>
    <property type="project" value="UniProtKB-KW"/>
</dbReference>
<comment type="caution">
    <text evidence="2">The sequence shown here is derived from an EMBL/GenBank/DDBJ whole genome shotgun (WGS) entry which is preliminary data.</text>
</comment>
<dbReference type="InParanoid" id="H0EMX0"/>
<evidence type="ECO:0000259" key="1">
    <source>
        <dbReference type="Pfam" id="PF01425"/>
    </source>
</evidence>
<evidence type="ECO:0000313" key="2">
    <source>
        <dbReference type="EMBL" id="EHL00199.1"/>
    </source>
</evidence>
<dbReference type="EMBL" id="AGUE01000094">
    <property type="protein sequence ID" value="EHL00199.1"/>
    <property type="molecule type" value="Genomic_DNA"/>
</dbReference>
<organism evidence="2 3">
    <name type="scientific">Glarea lozoyensis (strain ATCC 74030 / MF5533)</name>
    <dbReference type="NCBI Taxonomy" id="1104152"/>
    <lineage>
        <taxon>Eukaryota</taxon>
        <taxon>Fungi</taxon>
        <taxon>Dikarya</taxon>
        <taxon>Ascomycota</taxon>
        <taxon>Pezizomycotina</taxon>
        <taxon>Leotiomycetes</taxon>
        <taxon>Helotiales</taxon>
        <taxon>Helotiaceae</taxon>
        <taxon>Glarea</taxon>
    </lineage>
</organism>
<dbReference type="OrthoDB" id="421993at2759"/>
<dbReference type="InterPro" id="IPR023631">
    <property type="entry name" value="Amidase_dom"/>
</dbReference>
<dbReference type="Pfam" id="PF01425">
    <property type="entry name" value="Amidase"/>
    <property type="match status" value="1"/>
</dbReference>
<name>H0EMX0_GLAL7</name>
<dbReference type="InterPro" id="IPR036928">
    <property type="entry name" value="AS_sf"/>
</dbReference>
<dbReference type="Gene3D" id="3.90.1300.10">
    <property type="entry name" value="Amidase signature (AS) domain"/>
    <property type="match status" value="1"/>
</dbReference>
<gene>
    <name evidence="2" type="ORF">M7I_3969</name>
</gene>
<protein>
    <submittedName>
        <fullName evidence="2">Putative Glutamyl-tRNA(Gln) amidotransferase subunit A, mitochondrial</fullName>
    </submittedName>
</protein>
<dbReference type="Proteomes" id="UP000005446">
    <property type="component" value="Unassembled WGS sequence"/>
</dbReference>
<accession>H0EMX0</accession>
<dbReference type="SUPFAM" id="SSF75304">
    <property type="entry name" value="Amidase signature (AS) enzymes"/>
    <property type="match status" value="1"/>
</dbReference>
<dbReference type="AlphaFoldDB" id="H0EMX0"/>
<dbReference type="HOGENOM" id="CLU_997658_0_0_1"/>
<feature type="domain" description="Amidase" evidence="1">
    <location>
        <begin position="20"/>
        <end position="74"/>
    </location>
</feature>
<evidence type="ECO:0000313" key="3">
    <source>
        <dbReference type="Proteomes" id="UP000005446"/>
    </source>
</evidence>
<sequence length="279" mass="31163">MDETIELEDKLGPTQVDFITPLDSYVNDVFTVPASLAGLPAISIPFKDPQPGCADALPIGIQIIGQYSDDIRVLGIAHELTRMFQTSRHPFCSQSIGSAKHDESPPPIRYTKVGEPDRFEELPGTRSVSLKLPRKTAERQVPWQGGSPREAVLSLLRKVGVDEPTRKVLAYRKNDENFVKSGKESELYESMSQAVSSSQDHPPKVDDSPKIIYYGARHKPPTMSDISEYQFRMQKVGSGEAHQDMFKVRKVGSRKGSVNLEEEFPGLTNALDKWENSYK</sequence>
<keyword evidence="2" id="KW-0808">Transferase</keyword>
<reference evidence="2 3" key="1">
    <citation type="journal article" date="2012" name="Eukaryot. Cell">
        <title>Genome sequence of the fungus Glarea lozoyensis: the first genome sequence of a species from the Helotiaceae family.</title>
        <authorList>
            <person name="Youssar L."/>
            <person name="Gruening B.A."/>
            <person name="Erxleben A."/>
            <person name="Guenther S."/>
            <person name="Huettel W."/>
        </authorList>
    </citation>
    <scope>NUCLEOTIDE SEQUENCE [LARGE SCALE GENOMIC DNA]</scope>
    <source>
        <strain evidence="3">ATCC 74030 / MF5533</strain>
    </source>
</reference>